<dbReference type="InterPro" id="IPR003593">
    <property type="entry name" value="AAA+_ATPase"/>
</dbReference>
<evidence type="ECO:0000256" key="4">
    <source>
        <dbReference type="ARBA" id="ARBA00019459"/>
    </source>
</evidence>
<feature type="domain" description="ABC transporter" evidence="15">
    <location>
        <begin position="255"/>
        <end position="497"/>
    </location>
</feature>
<comment type="similarity">
    <text evidence="2">Belongs to the ABC transporter superfamily. AI-2 autoinducer porter (TC 3.A.1.2.8) family.</text>
</comment>
<dbReference type="AlphaFoldDB" id="A0A345PIH6"/>
<keyword evidence="6" id="KW-1003">Cell membrane</keyword>
<dbReference type="InterPro" id="IPR017871">
    <property type="entry name" value="ABC_transporter-like_CS"/>
</dbReference>
<reference evidence="17" key="1">
    <citation type="submission" date="2017-11" db="EMBL/GenBank/DDBJ databases">
        <authorList>
            <person name="Zhu W."/>
        </authorList>
    </citation>
    <scope>NUCLEOTIDE SEQUENCE [LARGE SCALE GENOMIC DNA]</scope>
    <source>
        <strain evidence="17">160</strain>
    </source>
</reference>
<dbReference type="InterPro" id="IPR003439">
    <property type="entry name" value="ABC_transporter-like_ATP-bd"/>
</dbReference>
<keyword evidence="7" id="KW-0677">Repeat</keyword>
<keyword evidence="17" id="KW-1185">Reference proteome</keyword>
<comment type="subcellular location">
    <subcellularLocation>
        <location evidence="1">Cell inner membrane</location>
        <topology evidence="1">Peripheral membrane protein</topology>
    </subcellularLocation>
</comment>
<dbReference type="InterPro" id="IPR050107">
    <property type="entry name" value="ABC_carbohydrate_import_ATPase"/>
</dbReference>
<dbReference type="EC" id="7.6.2.13" evidence="13"/>
<evidence type="ECO:0000256" key="13">
    <source>
        <dbReference type="ARBA" id="ARBA00023798"/>
    </source>
</evidence>
<comment type="subunit">
    <text evidence="3">The complex is composed of two ATP-binding proteins (LsrA), two transmembrane proteins (LsrC and LsrD) and a solute-binding protein (LsrB).</text>
</comment>
<dbReference type="EMBL" id="CP024848">
    <property type="protein sequence ID" value="AXI09806.1"/>
    <property type="molecule type" value="Genomic_DNA"/>
</dbReference>
<organism evidence="16 17">
    <name type="scientific">Oceanobacillus zhaokaii</name>
    <dbReference type="NCBI Taxonomy" id="2052660"/>
    <lineage>
        <taxon>Bacteria</taxon>
        <taxon>Bacillati</taxon>
        <taxon>Bacillota</taxon>
        <taxon>Bacilli</taxon>
        <taxon>Bacillales</taxon>
        <taxon>Bacillaceae</taxon>
        <taxon>Oceanobacillus</taxon>
    </lineage>
</organism>
<comment type="catalytic activity">
    <reaction evidence="14">
        <text>ATP + H2O + (2R,4S)-2-methyl-2,3,3,4-tetrahydroxytetrahydrofuran-[AI-2-binding protein]Side 1 = ADP + phosphate + (2R,4S)-2-methyl-2,3,3,4-tetrahydroxytetrahydrofuranSide 2 + [AI-2-binding protein]Side 1.</text>
        <dbReference type="EC" id="7.6.2.13"/>
    </reaction>
</comment>
<sequence>MALKSFINMNNIEKAFNGIPVLKGVSFEVEKGQIHALLGENGAGKSTLMNILGGVIEPDSGTIEVNGDEVRIADTRSSQSHGISFIHQELNMVTDLRVYENMFLGSELRNKLGFLNVEEMCTQTNNILAKLGVEINPKKYVRDLDTSYKQLIEISKALLHNSKLIIMDEPTSSLAEHEVKRLFDLMRNLKQSGVSIIYISHKLKEIKAVCDYYTVLRDGNVVGSGEVENEELDNITKLMVGKSISEERFSQDSELGPVALEVTNLTSEGLFKAIDFTVHKGEIIGFIGLAGDGRTELFESIFGYRKRYSGEIKVNGQTIKIGHPNQALQAGIGFVPKDRKENAIIKDLSVIHNMSLSSLGHFEKLGILQENKELSTFQYYKEKLNIKVYNPRISIDKLSGGNQQKVIIAKWLEVNSDIIIFDNPTQGIDVGAKREIYEHIISLAEQGKAVIILSSEAPEVLKVCNTIHVMYQGEITARLKGDETSEDEIMRYATGSKREVNQIAEYTS</sequence>
<dbReference type="OrthoDB" id="9771863at2"/>
<evidence type="ECO:0000256" key="14">
    <source>
        <dbReference type="ARBA" id="ARBA00034076"/>
    </source>
</evidence>
<dbReference type="Gene3D" id="3.40.50.300">
    <property type="entry name" value="P-loop containing nucleotide triphosphate hydrolases"/>
    <property type="match status" value="2"/>
</dbReference>
<dbReference type="GO" id="GO:0005886">
    <property type="term" value="C:plasma membrane"/>
    <property type="evidence" value="ECO:0007669"/>
    <property type="project" value="UniProtKB-SubCell"/>
</dbReference>
<proteinExistence type="inferred from homology"/>
<name>A0A345PIH6_9BACI</name>
<dbReference type="PROSITE" id="PS00211">
    <property type="entry name" value="ABC_TRANSPORTER_1"/>
    <property type="match status" value="1"/>
</dbReference>
<evidence type="ECO:0000256" key="12">
    <source>
        <dbReference type="ARBA" id="ARBA00023747"/>
    </source>
</evidence>
<evidence type="ECO:0000313" key="16">
    <source>
        <dbReference type="EMBL" id="AXI09806.1"/>
    </source>
</evidence>
<accession>A0A345PIH6</accession>
<evidence type="ECO:0000256" key="1">
    <source>
        <dbReference type="ARBA" id="ARBA00004417"/>
    </source>
</evidence>
<keyword evidence="10" id="KW-1278">Translocase</keyword>
<evidence type="ECO:0000256" key="2">
    <source>
        <dbReference type="ARBA" id="ARBA00009404"/>
    </source>
</evidence>
<keyword evidence="8" id="KW-0547">Nucleotide-binding</keyword>
<evidence type="ECO:0000313" key="17">
    <source>
        <dbReference type="Proteomes" id="UP000253908"/>
    </source>
</evidence>
<dbReference type="KEGG" id="ocn:CUC15_13085"/>
<evidence type="ECO:0000256" key="5">
    <source>
        <dbReference type="ARBA" id="ARBA00022448"/>
    </source>
</evidence>
<evidence type="ECO:0000256" key="8">
    <source>
        <dbReference type="ARBA" id="ARBA00022741"/>
    </source>
</evidence>
<keyword evidence="5" id="KW-0813">Transport</keyword>
<dbReference type="Proteomes" id="UP000253908">
    <property type="component" value="Chromosome"/>
</dbReference>
<keyword evidence="11" id="KW-0472">Membrane</keyword>
<evidence type="ECO:0000256" key="3">
    <source>
        <dbReference type="ARBA" id="ARBA00011262"/>
    </source>
</evidence>
<dbReference type="SUPFAM" id="SSF52540">
    <property type="entry name" value="P-loop containing nucleoside triphosphate hydrolases"/>
    <property type="match status" value="2"/>
</dbReference>
<dbReference type="SMART" id="SM00382">
    <property type="entry name" value="AAA"/>
    <property type="match status" value="2"/>
</dbReference>
<evidence type="ECO:0000256" key="6">
    <source>
        <dbReference type="ARBA" id="ARBA00022475"/>
    </source>
</evidence>
<feature type="domain" description="ABC transporter" evidence="15">
    <location>
        <begin position="7"/>
        <end position="243"/>
    </location>
</feature>
<keyword evidence="9" id="KW-0067">ATP-binding</keyword>
<dbReference type="CDD" id="cd03215">
    <property type="entry name" value="ABC_Carb_Monos_II"/>
    <property type="match status" value="1"/>
</dbReference>
<dbReference type="GO" id="GO:0016887">
    <property type="term" value="F:ATP hydrolysis activity"/>
    <property type="evidence" value="ECO:0007669"/>
    <property type="project" value="InterPro"/>
</dbReference>
<dbReference type="Pfam" id="PF00005">
    <property type="entry name" value="ABC_tran"/>
    <property type="match status" value="2"/>
</dbReference>
<dbReference type="GO" id="GO:0005524">
    <property type="term" value="F:ATP binding"/>
    <property type="evidence" value="ECO:0007669"/>
    <property type="project" value="UniProtKB-KW"/>
</dbReference>
<evidence type="ECO:0000256" key="10">
    <source>
        <dbReference type="ARBA" id="ARBA00022967"/>
    </source>
</evidence>
<evidence type="ECO:0000256" key="7">
    <source>
        <dbReference type="ARBA" id="ARBA00022737"/>
    </source>
</evidence>
<evidence type="ECO:0000256" key="9">
    <source>
        <dbReference type="ARBA" id="ARBA00022840"/>
    </source>
</evidence>
<dbReference type="PANTHER" id="PTHR43790">
    <property type="entry name" value="CARBOHYDRATE TRANSPORT ATP-BINDING PROTEIN MG119-RELATED"/>
    <property type="match status" value="1"/>
</dbReference>
<dbReference type="PANTHER" id="PTHR43790:SF2">
    <property type="entry name" value="AUTOINDUCER 2 IMPORT ATP-BINDING PROTEIN LSRA"/>
    <property type="match status" value="1"/>
</dbReference>
<comment type="function">
    <text evidence="12">Part of the ABC transporter complex LsrABCD involved in autoinducer 2 (AI-2) import. Responsible for energy coupling to the transport system.</text>
</comment>
<gene>
    <name evidence="16" type="ORF">CUC15_13085</name>
</gene>
<evidence type="ECO:0000256" key="11">
    <source>
        <dbReference type="ARBA" id="ARBA00023136"/>
    </source>
</evidence>
<protein>
    <recommendedName>
        <fullName evidence="4">Autoinducer 2 import ATP-binding protein LsrA</fullName>
        <ecNumber evidence="13">7.6.2.13</ecNumber>
    </recommendedName>
</protein>
<dbReference type="RefSeq" id="WP_114917092.1">
    <property type="nucleotide sequence ID" value="NZ_CP024848.1"/>
</dbReference>
<evidence type="ECO:0000259" key="15">
    <source>
        <dbReference type="PROSITE" id="PS50893"/>
    </source>
</evidence>
<dbReference type="CDD" id="cd03216">
    <property type="entry name" value="ABC_Carb_Monos_I"/>
    <property type="match status" value="1"/>
</dbReference>
<dbReference type="PROSITE" id="PS50893">
    <property type="entry name" value="ABC_TRANSPORTER_2"/>
    <property type="match status" value="2"/>
</dbReference>
<dbReference type="FunFam" id="3.40.50.300:FF:000127">
    <property type="entry name" value="Ribose import ATP-binding protein RbsA"/>
    <property type="match status" value="1"/>
</dbReference>
<dbReference type="InterPro" id="IPR027417">
    <property type="entry name" value="P-loop_NTPase"/>
</dbReference>